<accession>A0ABD0UBE7</accession>
<keyword evidence="2" id="KW-1185">Reference proteome</keyword>
<proteinExistence type="predicted"/>
<evidence type="ECO:0000313" key="1">
    <source>
        <dbReference type="EMBL" id="KAL0910023.1"/>
    </source>
</evidence>
<evidence type="ECO:0000313" key="2">
    <source>
        <dbReference type="Proteomes" id="UP001552299"/>
    </source>
</evidence>
<sequence length="133" mass="15302">MPDKFKSGSIREHTNVGHNHNVVMQFNGESPGSDGCGHNCLSCDAIWWQNYWLEDTLSHVDSYPVTQEDQAQSWVLPTLPYASHRDPSYRAIRARIGGSSVHRKCQKWDFRGDFSPRHMRRTGLPTTVLYERV</sequence>
<name>A0ABD0UBE7_DENTH</name>
<dbReference type="EMBL" id="JANQDX010000016">
    <property type="protein sequence ID" value="KAL0910023.1"/>
    <property type="molecule type" value="Genomic_DNA"/>
</dbReference>
<gene>
    <name evidence="1" type="ORF">M5K25_020949</name>
</gene>
<reference evidence="1 2" key="1">
    <citation type="journal article" date="2024" name="Plant Biotechnol. J.">
        <title>Dendrobium thyrsiflorum genome and its molecular insights into genes involved in important horticultural traits.</title>
        <authorList>
            <person name="Chen B."/>
            <person name="Wang J.Y."/>
            <person name="Zheng P.J."/>
            <person name="Li K.L."/>
            <person name="Liang Y.M."/>
            <person name="Chen X.F."/>
            <person name="Zhang C."/>
            <person name="Zhao X."/>
            <person name="He X."/>
            <person name="Zhang G.Q."/>
            <person name="Liu Z.J."/>
            <person name="Xu Q."/>
        </authorList>
    </citation>
    <scope>NUCLEOTIDE SEQUENCE [LARGE SCALE GENOMIC DNA]</scope>
    <source>
        <strain evidence="1">GZMU011</strain>
    </source>
</reference>
<comment type="caution">
    <text evidence="1">The sequence shown here is derived from an EMBL/GenBank/DDBJ whole genome shotgun (WGS) entry which is preliminary data.</text>
</comment>
<protein>
    <submittedName>
        <fullName evidence="1">Uncharacterized protein</fullName>
    </submittedName>
</protein>
<dbReference type="Proteomes" id="UP001552299">
    <property type="component" value="Unassembled WGS sequence"/>
</dbReference>
<organism evidence="1 2">
    <name type="scientific">Dendrobium thyrsiflorum</name>
    <name type="common">Pinecone-like raceme dendrobium</name>
    <name type="synonym">Orchid</name>
    <dbReference type="NCBI Taxonomy" id="117978"/>
    <lineage>
        <taxon>Eukaryota</taxon>
        <taxon>Viridiplantae</taxon>
        <taxon>Streptophyta</taxon>
        <taxon>Embryophyta</taxon>
        <taxon>Tracheophyta</taxon>
        <taxon>Spermatophyta</taxon>
        <taxon>Magnoliopsida</taxon>
        <taxon>Liliopsida</taxon>
        <taxon>Asparagales</taxon>
        <taxon>Orchidaceae</taxon>
        <taxon>Epidendroideae</taxon>
        <taxon>Malaxideae</taxon>
        <taxon>Dendrobiinae</taxon>
        <taxon>Dendrobium</taxon>
    </lineage>
</organism>
<dbReference type="AlphaFoldDB" id="A0ABD0UBE7"/>